<evidence type="ECO:0000313" key="13">
    <source>
        <dbReference type="EMBL" id="CAB4939640.1"/>
    </source>
</evidence>
<evidence type="ECO:0000313" key="11">
    <source>
        <dbReference type="EMBL" id="CAB4811187.1"/>
    </source>
</evidence>
<dbReference type="Gene3D" id="1.10.540.10">
    <property type="entry name" value="Acyl-CoA dehydrogenase/oxidase, N-terminal domain"/>
    <property type="match status" value="1"/>
</dbReference>
<dbReference type="AlphaFoldDB" id="A0A6J6A579"/>
<evidence type="ECO:0000256" key="2">
    <source>
        <dbReference type="ARBA" id="ARBA00009347"/>
    </source>
</evidence>
<dbReference type="GO" id="GO:0050660">
    <property type="term" value="F:flavin adenine dinucleotide binding"/>
    <property type="evidence" value="ECO:0007669"/>
    <property type="project" value="InterPro"/>
</dbReference>
<dbReference type="GO" id="GO:0016627">
    <property type="term" value="F:oxidoreductase activity, acting on the CH-CH group of donors"/>
    <property type="evidence" value="ECO:0007669"/>
    <property type="project" value="InterPro"/>
</dbReference>
<evidence type="ECO:0000259" key="6">
    <source>
        <dbReference type="Pfam" id="PF00441"/>
    </source>
</evidence>
<dbReference type="InterPro" id="IPR013786">
    <property type="entry name" value="AcylCoA_DH/ox_N"/>
</dbReference>
<dbReference type="SUPFAM" id="SSF56645">
    <property type="entry name" value="Acyl-CoA dehydrogenase NM domain-like"/>
    <property type="match status" value="1"/>
</dbReference>
<dbReference type="Gene3D" id="1.20.140.10">
    <property type="entry name" value="Butyryl-CoA Dehydrogenase, subunit A, domain 3"/>
    <property type="match status" value="1"/>
</dbReference>
<evidence type="ECO:0000256" key="1">
    <source>
        <dbReference type="ARBA" id="ARBA00001974"/>
    </source>
</evidence>
<dbReference type="EMBL" id="CAEZYF010000010">
    <property type="protein sequence ID" value="CAB4725735.1"/>
    <property type="molecule type" value="Genomic_DNA"/>
</dbReference>
<dbReference type="SUPFAM" id="SSF47203">
    <property type="entry name" value="Acyl-CoA dehydrogenase C-terminal domain-like"/>
    <property type="match status" value="1"/>
</dbReference>
<dbReference type="InterPro" id="IPR009100">
    <property type="entry name" value="AcylCoA_DH/oxidase_NM_dom_sf"/>
</dbReference>
<dbReference type="Gene3D" id="2.40.110.10">
    <property type="entry name" value="Butyryl-CoA Dehydrogenase, subunit A, domain 2"/>
    <property type="match status" value="1"/>
</dbReference>
<dbReference type="FunFam" id="2.40.110.10:FF:000011">
    <property type="entry name" value="Acyl-CoA dehydrogenase FadE34"/>
    <property type="match status" value="1"/>
</dbReference>
<dbReference type="Pfam" id="PF02770">
    <property type="entry name" value="Acyl-CoA_dh_M"/>
    <property type="match status" value="1"/>
</dbReference>
<evidence type="ECO:0000313" key="9">
    <source>
        <dbReference type="EMBL" id="CAB4364078.1"/>
    </source>
</evidence>
<name>A0A6J6A579_9ZZZZ</name>
<dbReference type="EMBL" id="CAESGF010000010">
    <property type="protein sequence ID" value="CAB4364078.1"/>
    <property type="molecule type" value="Genomic_DNA"/>
</dbReference>
<dbReference type="InterPro" id="IPR006091">
    <property type="entry name" value="Acyl-CoA_Oxase/DH_mid-dom"/>
</dbReference>
<organism evidence="9">
    <name type="scientific">freshwater metagenome</name>
    <dbReference type="NCBI Taxonomy" id="449393"/>
    <lineage>
        <taxon>unclassified sequences</taxon>
        <taxon>metagenomes</taxon>
        <taxon>ecological metagenomes</taxon>
    </lineage>
</organism>
<dbReference type="InterPro" id="IPR009075">
    <property type="entry name" value="AcylCo_DH/oxidase_C"/>
</dbReference>
<dbReference type="Pfam" id="PF02771">
    <property type="entry name" value="Acyl-CoA_dh_N"/>
    <property type="match status" value="1"/>
</dbReference>
<evidence type="ECO:0000256" key="4">
    <source>
        <dbReference type="ARBA" id="ARBA00022827"/>
    </source>
</evidence>
<dbReference type="Pfam" id="PF00441">
    <property type="entry name" value="Acyl-CoA_dh_1"/>
    <property type="match status" value="1"/>
</dbReference>
<protein>
    <submittedName>
        <fullName evidence="9">Unannotated protein</fullName>
    </submittedName>
</protein>
<gene>
    <name evidence="10" type="ORF">UFOPK2656_01757</name>
    <name evidence="11" type="ORF">UFOPK3099_00754</name>
    <name evidence="12" type="ORF">UFOPK3267_00087</name>
    <name evidence="13" type="ORF">UFOPK3651_02068</name>
    <name evidence="14" type="ORF">UFOPK3931_00106</name>
    <name evidence="9" type="ORF">UFOPK4189_01845</name>
</gene>
<feature type="domain" description="Acyl-CoA dehydrogenase/oxidase C-terminal" evidence="6">
    <location>
        <begin position="289"/>
        <end position="393"/>
    </location>
</feature>
<feature type="domain" description="Acyl-CoA dehydrogenase/oxidase N-terminal" evidence="8">
    <location>
        <begin position="9"/>
        <end position="99"/>
    </location>
</feature>
<keyword evidence="3" id="KW-0285">Flavoprotein</keyword>
<dbReference type="InterPro" id="IPR036250">
    <property type="entry name" value="AcylCo_DH-like_C"/>
</dbReference>
<dbReference type="EMBL" id="CAFBOL010000001">
    <property type="protein sequence ID" value="CAB4970906.1"/>
    <property type="molecule type" value="Genomic_DNA"/>
</dbReference>
<dbReference type="EMBL" id="CAFAAV010000042">
    <property type="protein sequence ID" value="CAB4811187.1"/>
    <property type="molecule type" value="Genomic_DNA"/>
</dbReference>
<feature type="domain" description="Acyl-CoA oxidase/dehydrogenase middle" evidence="7">
    <location>
        <begin position="106"/>
        <end position="197"/>
    </location>
</feature>
<dbReference type="EMBL" id="CAFBMT010000011">
    <property type="protein sequence ID" value="CAB4939640.1"/>
    <property type="molecule type" value="Genomic_DNA"/>
</dbReference>
<evidence type="ECO:0000313" key="10">
    <source>
        <dbReference type="EMBL" id="CAB4725735.1"/>
    </source>
</evidence>
<dbReference type="PANTHER" id="PTHR43292">
    <property type="entry name" value="ACYL-COA DEHYDROGENASE"/>
    <property type="match status" value="1"/>
</dbReference>
<evidence type="ECO:0000259" key="7">
    <source>
        <dbReference type="Pfam" id="PF02770"/>
    </source>
</evidence>
<comment type="cofactor">
    <cofactor evidence="1">
        <name>FAD</name>
        <dbReference type="ChEBI" id="CHEBI:57692"/>
    </cofactor>
</comment>
<dbReference type="GO" id="GO:0005886">
    <property type="term" value="C:plasma membrane"/>
    <property type="evidence" value="ECO:0007669"/>
    <property type="project" value="TreeGrafter"/>
</dbReference>
<evidence type="ECO:0000256" key="3">
    <source>
        <dbReference type="ARBA" id="ARBA00022630"/>
    </source>
</evidence>
<accession>A0A6J6A579</accession>
<keyword evidence="5" id="KW-0560">Oxidoreductase</keyword>
<dbReference type="InterPro" id="IPR046373">
    <property type="entry name" value="Acyl-CoA_Oxase/DH_mid-dom_sf"/>
</dbReference>
<dbReference type="EMBL" id="CAFBIY010000002">
    <property type="protein sequence ID" value="CAB4846069.1"/>
    <property type="molecule type" value="Genomic_DNA"/>
</dbReference>
<keyword evidence="4" id="KW-0274">FAD</keyword>
<reference evidence="9" key="1">
    <citation type="submission" date="2020-05" db="EMBL/GenBank/DDBJ databases">
        <authorList>
            <person name="Chiriac C."/>
            <person name="Salcher M."/>
            <person name="Ghai R."/>
            <person name="Kavagutti S V."/>
        </authorList>
    </citation>
    <scope>NUCLEOTIDE SEQUENCE</scope>
</reference>
<dbReference type="InterPro" id="IPR052161">
    <property type="entry name" value="Mycobact_Acyl-CoA_DH"/>
</dbReference>
<dbReference type="InterPro" id="IPR037069">
    <property type="entry name" value="AcylCoA_DH/ox_N_sf"/>
</dbReference>
<sequence length="415" mass="44346">METAQTVAAWIADNWSNDLTLAEWWQRLADAGYAFPTWPAGLGGMNASAAQARQISSAITAAGVIGAPIGNGPSMGGPTVLAHGTPEQQQRFVGPLARGREAWAQLFSEPGAGSDLASLATSAVRDGDEFVINGQKVWNSFADMSDWGMLLARTDPDVPKHKGITYMMIDMNQPGVEVRPLVQMNGYPEFCEVFFTDARVPVANVIGNIGEGWNVAKTTLAFERAGAGGSRAAGAINIGAGSKAGNLHQPVGELLAKAKQEANDPTMRTEVLLSSRTLIKMARQLGCTTDPVLRDRLMRYYANSQVYSWTGQRGRDNAKSGRPGPEVSTLKLQIAQLAHESRDLSMAMLGAEATLMGDATFEGGRIQRAALASPVPSLGGGTNEIQRNIIGEQTLGLPREPSNDNVIPFRELRRS</sequence>
<evidence type="ECO:0000313" key="14">
    <source>
        <dbReference type="EMBL" id="CAB4970906.1"/>
    </source>
</evidence>
<dbReference type="PANTHER" id="PTHR43292:SF4">
    <property type="entry name" value="ACYL-COA DEHYDROGENASE FADE34"/>
    <property type="match status" value="1"/>
</dbReference>
<evidence type="ECO:0000259" key="8">
    <source>
        <dbReference type="Pfam" id="PF02771"/>
    </source>
</evidence>
<evidence type="ECO:0000256" key="5">
    <source>
        <dbReference type="ARBA" id="ARBA00023002"/>
    </source>
</evidence>
<evidence type="ECO:0000313" key="12">
    <source>
        <dbReference type="EMBL" id="CAB4846069.1"/>
    </source>
</evidence>
<comment type="similarity">
    <text evidence="2">Belongs to the acyl-CoA dehydrogenase family.</text>
</comment>
<proteinExistence type="inferred from homology"/>